<evidence type="ECO:0000256" key="1">
    <source>
        <dbReference type="ARBA" id="ARBA00001946"/>
    </source>
</evidence>
<dbReference type="GO" id="GO:0008413">
    <property type="term" value="F:8-oxo-7,8-dihydroguanosine triphosphate pyrophosphatase activity"/>
    <property type="evidence" value="ECO:0007669"/>
    <property type="project" value="TreeGrafter"/>
</dbReference>
<dbReference type="Pfam" id="PF00293">
    <property type="entry name" value="NUDIX"/>
    <property type="match status" value="1"/>
</dbReference>
<evidence type="ECO:0000256" key="2">
    <source>
        <dbReference type="ARBA" id="ARBA00005582"/>
    </source>
</evidence>
<dbReference type="PROSITE" id="PS00893">
    <property type="entry name" value="NUDIX_BOX"/>
    <property type="match status" value="1"/>
</dbReference>
<accession>A0A0G1P1L5</accession>
<dbReference type="Proteomes" id="UP000033966">
    <property type="component" value="Unassembled WGS sequence"/>
</dbReference>
<evidence type="ECO:0000256" key="5">
    <source>
        <dbReference type="ARBA" id="ARBA00022842"/>
    </source>
</evidence>
<sequence length="173" mass="19734">MEEKVLLNATALFFLRGNEVLFGWKTRKINKDRWNGYGGGIEEGEFPEETAVREAKEETGGVIVDPENLTKIAIVDFHNTMSDGRTFACRVHMYTTEKWKGKIEATEEMANPTWFKIDNLPFGDMPPADPDWLPLALAGKKLVAKAYLGPFQQKKLKETEIEFIDSFSERTKE</sequence>
<evidence type="ECO:0000256" key="4">
    <source>
        <dbReference type="ARBA" id="ARBA00022801"/>
    </source>
</evidence>
<feature type="domain" description="Nudix hydrolase" evidence="6">
    <location>
        <begin position="4"/>
        <end position="138"/>
    </location>
</feature>
<evidence type="ECO:0000313" key="7">
    <source>
        <dbReference type="EMBL" id="KKT90264.1"/>
    </source>
</evidence>
<dbReference type="PANTHER" id="PTHR43758">
    <property type="entry name" value="7,8-DIHYDRO-8-OXOGUANINE TRIPHOSPHATASE"/>
    <property type="match status" value="1"/>
</dbReference>
<comment type="cofactor">
    <cofactor evidence="1">
        <name>Mg(2+)</name>
        <dbReference type="ChEBI" id="CHEBI:18420"/>
    </cofactor>
</comment>
<evidence type="ECO:0000256" key="3">
    <source>
        <dbReference type="ARBA" id="ARBA00022723"/>
    </source>
</evidence>
<dbReference type="GO" id="GO:0042262">
    <property type="term" value="P:DNA protection"/>
    <property type="evidence" value="ECO:0007669"/>
    <property type="project" value="TreeGrafter"/>
</dbReference>
<evidence type="ECO:0000313" key="8">
    <source>
        <dbReference type="Proteomes" id="UP000033966"/>
    </source>
</evidence>
<evidence type="ECO:0000259" key="6">
    <source>
        <dbReference type="PROSITE" id="PS51462"/>
    </source>
</evidence>
<comment type="similarity">
    <text evidence="2">Belongs to the Nudix hydrolase family.</text>
</comment>
<dbReference type="SUPFAM" id="SSF55811">
    <property type="entry name" value="Nudix"/>
    <property type="match status" value="1"/>
</dbReference>
<organism evidence="7 8">
    <name type="scientific">Candidatus Jorgensenbacteria bacterium GW2011_GWA2_45_13</name>
    <dbReference type="NCBI Taxonomy" id="1618662"/>
    <lineage>
        <taxon>Bacteria</taxon>
        <taxon>Candidatus Joergenseniibacteriota</taxon>
    </lineage>
</organism>
<dbReference type="EMBL" id="LCKF01000041">
    <property type="protein sequence ID" value="KKT90264.1"/>
    <property type="molecule type" value="Genomic_DNA"/>
</dbReference>
<dbReference type="AlphaFoldDB" id="A0A0G1P1L5"/>
<comment type="caution">
    <text evidence="7">The sequence shown here is derived from an EMBL/GenBank/DDBJ whole genome shotgun (WGS) entry which is preliminary data.</text>
</comment>
<keyword evidence="3" id="KW-0479">Metal-binding</keyword>
<protein>
    <recommendedName>
        <fullName evidence="6">Nudix hydrolase domain-containing protein</fullName>
    </recommendedName>
</protein>
<proteinExistence type="inferred from homology"/>
<reference evidence="7 8" key="1">
    <citation type="journal article" date="2015" name="Nature">
        <title>rRNA introns, odd ribosomes, and small enigmatic genomes across a large radiation of phyla.</title>
        <authorList>
            <person name="Brown C.T."/>
            <person name="Hug L.A."/>
            <person name="Thomas B.C."/>
            <person name="Sharon I."/>
            <person name="Castelle C.J."/>
            <person name="Singh A."/>
            <person name="Wilkins M.J."/>
            <person name="Williams K.H."/>
            <person name="Banfield J.F."/>
        </authorList>
    </citation>
    <scope>NUCLEOTIDE SEQUENCE [LARGE SCALE GENOMIC DNA]</scope>
</reference>
<keyword evidence="5" id="KW-0460">Magnesium</keyword>
<gene>
    <name evidence="7" type="ORF">UW92_C0041G0005</name>
</gene>
<dbReference type="PANTHER" id="PTHR43758:SF2">
    <property type="entry name" value="OXIDIZED PURINE NUCLEOSIDE TRIPHOSPHATE HYDROLASE"/>
    <property type="match status" value="1"/>
</dbReference>
<name>A0A0G1P1L5_9BACT</name>
<dbReference type="Gene3D" id="3.90.79.10">
    <property type="entry name" value="Nucleoside Triphosphate Pyrophosphohydrolase"/>
    <property type="match status" value="1"/>
</dbReference>
<dbReference type="GO" id="GO:0046872">
    <property type="term" value="F:metal ion binding"/>
    <property type="evidence" value="ECO:0007669"/>
    <property type="project" value="UniProtKB-KW"/>
</dbReference>
<dbReference type="InterPro" id="IPR020084">
    <property type="entry name" value="NUDIX_hydrolase_CS"/>
</dbReference>
<dbReference type="GO" id="GO:0005737">
    <property type="term" value="C:cytoplasm"/>
    <property type="evidence" value="ECO:0007669"/>
    <property type="project" value="TreeGrafter"/>
</dbReference>
<keyword evidence="4" id="KW-0378">Hydrolase</keyword>
<dbReference type="InterPro" id="IPR015797">
    <property type="entry name" value="NUDIX_hydrolase-like_dom_sf"/>
</dbReference>
<dbReference type="PROSITE" id="PS51462">
    <property type="entry name" value="NUDIX"/>
    <property type="match status" value="1"/>
</dbReference>
<dbReference type="InterPro" id="IPR000086">
    <property type="entry name" value="NUDIX_hydrolase_dom"/>
</dbReference>